<protein>
    <submittedName>
        <fullName evidence="2">Uncharacterized protein</fullName>
    </submittedName>
</protein>
<feature type="transmembrane region" description="Helical" evidence="1">
    <location>
        <begin position="34"/>
        <end position="54"/>
    </location>
</feature>
<keyword evidence="1" id="KW-1133">Transmembrane helix</keyword>
<dbReference type="EMBL" id="MN738999">
    <property type="protein sequence ID" value="QHT34408.1"/>
    <property type="molecule type" value="Genomic_DNA"/>
</dbReference>
<feature type="transmembrane region" description="Helical" evidence="1">
    <location>
        <begin position="265"/>
        <end position="286"/>
    </location>
</feature>
<feature type="transmembrane region" description="Helical" evidence="1">
    <location>
        <begin position="207"/>
        <end position="226"/>
    </location>
</feature>
<dbReference type="SUPFAM" id="SSF49899">
    <property type="entry name" value="Concanavalin A-like lectins/glucanases"/>
    <property type="match status" value="1"/>
</dbReference>
<evidence type="ECO:0000256" key="1">
    <source>
        <dbReference type="SAM" id="Phobius"/>
    </source>
</evidence>
<dbReference type="Pfam" id="PF13385">
    <property type="entry name" value="Laminin_G_3"/>
    <property type="match status" value="1"/>
</dbReference>
<reference evidence="2" key="1">
    <citation type="journal article" date="2020" name="Nature">
        <title>Giant virus diversity and host interactions through global metagenomics.</title>
        <authorList>
            <person name="Schulz F."/>
            <person name="Roux S."/>
            <person name="Paez-Espino D."/>
            <person name="Jungbluth S."/>
            <person name="Walsh D.A."/>
            <person name="Denef V.J."/>
            <person name="McMahon K.D."/>
            <person name="Konstantinidis K.T."/>
            <person name="Eloe-Fadrosh E.A."/>
            <person name="Kyrpides N.C."/>
            <person name="Woyke T."/>
        </authorList>
    </citation>
    <scope>NUCLEOTIDE SEQUENCE</scope>
    <source>
        <strain evidence="2">GVMAG-M-3300009163-63</strain>
    </source>
</reference>
<feature type="transmembrane region" description="Helical" evidence="1">
    <location>
        <begin position="306"/>
        <end position="324"/>
    </location>
</feature>
<evidence type="ECO:0000313" key="2">
    <source>
        <dbReference type="EMBL" id="QHT34408.1"/>
    </source>
</evidence>
<keyword evidence="1" id="KW-0472">Membrane</keyword>
<feature type="transmembrane region" description="Helical" evidence="1">
    <location>
        <begin position="178"/>
        <end position="195"/>
    </location>
</feature>
<feature type="transmembrane region" description="Helical" evidence="1">
    <location>
        <begin position="238"/>
        <end position="259"/>
    </location>
</feature>
<dbReference type="AlphaFoldDB" id="A0A6C0EZC1"/>
<proteinExistence type="predicted"/>
<organism evidence="2">
    <name type="scientific">viral metagenome</name>
    <dbReference type="NCBI Taxonomy" id="1070528"/>
    <lineage>
        <taxon>unclassified sequences</taxon>
        <taxon>metagenomes</taxon>
        <taxon>organismal metagenomes</taxon>
    </lineage>
</organism>
<feature type="transmembrane region" description="Helical" evidence="1">
    <location>
        <begin position="336"/>
        <end position="355"/>
    </location>
</feature>
<dbReference type="Gene3D" id="2.60.120.200">
    <property type="match status" value="1"/>
</dbReference>
<feature type="transmembrane region" description="Helical" evidence="1">
    <location>
        <begin position="108"/>
        <end position="127"/>
    </location>
</feature>
<accession>A0A6C0EZC1</accession>
<keyword evidence="1" id="KW-0812">Transmembrane</keyword>
<feature type="transmembrane region" description="Helical" evidence="1">
    <location>
        <begin position="85"/>
        <end position="102"/>
    </location>
</feature>
<name>A0A6C0EZC1_9ZZZZ</name>
<dbReference type="InterPro" id="IPR013320">
    <property type="entry name" value="ConA-like_dom_sf"/>
</dbReference>
<sequence length="565" mass="63394">MSSVKNLYSKIRTDGTTATSQIIQKISQNSQNKYVILLIIILIISGISYGYIHRFVGNEWLFSVFLILIFAFAAILRFILNIPTIYVIIFLLVSVSGLLFFVNKLAGIIMSVIVGLLLLHLLYIVVVKSVNVTESINNFFSGMSISSVTDAWNSITKITNFLCDYFVKGFLVQLVSKSMFIIFLMYLALVVYIYTKQPYQIVSDNKSIFLCIFLFIGFALLSLLVMGFEEFVPFIKSFLKYTTLIGIVLGIILAILHVYNNVPMIANTVLFAINIAILVGIFAMIVKFIGAEAPGYITGPPSWSGLLFETLIYIPCLFLNAVEFFKTELKLAQTQWTYFIILVIEIILIALLFVLPKVFDAVINHNGEIILDSVLPLNKKKTLQVTTTDSNNNQTLSLTPTLADRVKTNQPTYNYGLSAWFYIHPQPKNTNSSYTTPDGVSILDFSGAPTINYDASNNVLFMIVNGSTISKDFQPKSQIPLQRWNHLFINFNNYGTMDVFLNNNLETSVPKVFPPLITSLTVGTNKGIYGQACNVVYYQSVLGSDAISWIYNTHKYLNPPTSPNF</sequence>
<feature type="transmembrane region" description="Helical" evidence="1">
    <location>
        <begin position="60"/>
        <end position="80"/>
    </location>
</feature>